<dbReference type="Pfam" id="PF00043">
    <property type="entry name" value="GST_C"/>
    <property type="match status" value="1"/>
</dbReference>
<sequence length="240" mass="27422">MASRTGLNVIKLLGLKASPNTNRVQIALNLKGIPYELSEEDLFNKSELLLASNPVYKRIPVLIHESNPISESLTIVEYIDEVWSTHHQSFILPVDPFDRSLARFWASYLDNVWLPLIKKFREDPPTEEEAKRGYLDKINEGFLLLEEAFVKCSKRKAFFGGDNIGYLDIALGPFWSWLPAVETLTETRLVDDTKTPNLCRWGPRFFSHEAVKDVLLGPDQLVDVVKMFQAKGWNKSTRPS</sequence>
<name>A0AAV1BWW3_OLDCO</name>
<dbReference type="SUPFAM" id="SSF47616">
    <property type="entry name" value="GST C-terminal domain-like"/>
    <property type="match status" value="1"/>
</dbReference>
<dbReference type="PROSITE" id="PS50405">
    <property type="entry name" value="GST_CTER"/>
    <property type="match status" value="1"/>
</dbReference>
<comment type="catalytic activity">
    <reaction evidence="5">
        <text>RX + glutathione = an S-substituted glutathione + a halide anion + H(+)</text>
        <dbReference type="Rhea" id="RHEA:16437"/>
        <dbReference type="ChEBI" id="CHEBI:15378"/>
        <dbReference type="ChEBI" id="CHEBI:16042"/>
        <dbReference type="ChEBI" id="CHEBI:17792"/>
        <dbReference type="ChEBI" id="CHEBI:57925"/>
        <dbReference type="ChEBI" id="CHEBI:90779"/>
        <dbReference type="EC" id="2.5.1.18"/>
    </reaction>
</comment>
<keyword evidence="3" id="KW-0808">Transferase</keyword>
<dbReference type="Gene3D" id="1.20.1050.10">
    <property type="match status" value="1"/>
</dbReference>
<dbReference type="FunFam" id="1.20.1050.10:FF:000016">
    <property type="entry name" value="Glutathione S-transferase U9"/>
    <property type="match status" value="1"/>
</dbReference>
<dbReference type="SUPFAM" id="SSF52833">
    <property type="entry name" value="Thioredoxin-like"/>
    <property type="match status" value="1"/>
</dbReference>
<dbReference type="InterPro" id="IPR036282">
    <property type="entry name" value="Glutathione-S-Trfase_C_sf"/>
</dbReference>
<dbReference type="SFLD" id="SFLDG00358">
    <property type="entry name" value="Main_(cytGST)"/>
    <property type="match status" value="1"/>
</dbReference>
<dbReference type="InterPro" id="IPR004045">
    <property type="entry name" value="Glutathione_S-Trfase_N"/>
</dbReference>
<protein>
    <recommendedName>
        <fullName evidence="1">glutathione transferase</fullName>
        <ecNumber evidence="1">2.5.1.18</ecNumber>
    </recommendedName>
</protein>
<dbReference type="EC" id="2.5.1.18" evidence="1"/>
<evidence type="ECO:0000313" key="8">
    <source>
        <dbReference type="EMBL" id="CAI9087826.1"/>
    </source>
</evidence>
<dbReference type="InterPro" id="IPR040079">
    <property type="entry name" value="Glutathione_S-Trfase"/>
</dbReference>
<dbReference type="AlphaFoldDB" id="A0AAV1BWW3"/>
<dbReference type="Pfam" id="PF02798">
    <property type="entry name" value="GST_N"/>
    <property type="match status" value="1"/>
</dbReference>
<dbReference type="SFLD" id="SFLDG01152">
    <property type="entry name" value="Main.3:_Omega-_and_Tau-like"/>
    <property type="match status" value="1"/>
</dbReference>
<dbReference type="PANTHER" id="PTHR11260">
    <property type="entry name" value="GLUTATHIONE S-TRANSFERASE, GST, SUPERFAMILY, GST DOMAIN CONTAINING"/>
    <property type="match status" value="1"/>
</dbReference>
<dbReference type="GO" id="GO:0009407">
    <property type="term" value="P:toxin catabolic process"/>
    <property type="evidence" value="ECO:0007669"/>
    <property type="project" value="UniProtKB-ARBA"/>
</dbReference>
<evidence type="ECO:0000313" key="9">
    <source>
        <dbReference type="Proteomes" id="UP001161247"/>
    </source>
</evidence>
<dbReference type="GO" id="GO:0006749">
    <property type="term" value="P:glutathione metabolic process"/>
    <property type="evidence" value="ECO:0007669"/>
    <property type="project" value="InterPro"/>
</dbReference>
<dbReference type="GO" id="GO:0004364">
    <property type="term" value="F:glutathione transferase activity"/>
    <property type="evidence" value="ECO:0007669"/>
    <property type="project" value="UniProtKB-EC"/>
</dbReference>
<organism evidence="8 9">
    <name type="scientific">Oldenlandia corymbosa var. corymbosa</name>
    <dbReference type="NCBI Taxonomy" id="529605"/>
    <lineage>
        <taxon>Eukaryota</taxon>
        <taxon>Viridiplantae</taxon>
        <taxon>Streptophyta</taxon>
        <taxon>Embryophyta</taxon>
        <taxon>Tracheophyta</taxon>
        <taxon>Spermatophyta</taxon>
        <taxon>Magnoliopsida</taxon>
        <taxon>eudicotyledons</taxon>
        <taxon>Gunneridae</taxon>
        <taxon>Pentapetalae</taxon>
        <taxon>asterids</taxon>
        <taxon>lamiids</taxon>
        <taxon>Gentianales</taxon>
        <taxon>Rubiaceae</taxon>
        <taxon>Rubioideae</taxon>
        <taxon>Spermacoceae</taxon>
        <taxon>Hedyotis-Oldenlandia complex</taxon>
        <taxon>Oldenlandia</taxon>
    </lineage>
</organism>
<dbReference type="InterPro" id="IPR010987">
    <property type="entry name" value="Glutathione-S-Trfase_C-like"/>
</dbReference>
<keyword evidence="2" id="KW-0216">Detoxification</keyword>
<dbReference type="EMBL" id="OX459118">
    <property type="protein sequence ID" value="CAI9087826.1"/>
    <property type="molecule type" value="Genomic_DNA"/>
</dbReference>
<dbReference type="Gene3D" id="3.40.30.10">
    <property type="entry name" value="Glutaredoxin"/>
    <property type="match status" value="1"/>
</dbReference>
<evidence type="ECO:0000256" key="3">
    <source>
        <dbReference type="ARBA" id="ARBA00022679"/>
    </source>
</evidence>
<feature type="domain" description="GST N-terminal" evidence="6">
    <location>
        <begin position="8"/>
        <end position="87"/>
    </location>
</feature>
<reference evidence="8" key="1">
    <citation type="submission" date="2023-03" db="EMBL/GenBank/DDBJ databases">
        <authorList>
            <person name="Julca I."/>
        </authorList>
    </citation>
    <scope>NUCLEOTIDE SEQUENCE</scope>
</reference>
<dbReference type="CDD" id="cd03058">
    <property type="entry name" value="GST_N_Tau"/>
    <property type="match status" value="1"/>
</dbReference>
<dbReference type="GO" id="GO:0005737">
    <property type="term" value="C:cytoplasm"/>
    <property type="evidence" value="ECO:0007669"/>
    <property type="project" value="TreeGrafter"/>
</dbReference>
<dbReference type="PANTHER" id="PTHR11260:SF773">
    <property type="entry name" value="GLUTATHIONE S-TRANSFERASE U26"/>
    <property type="match status" value="1"/>
</dbReference>
<dbReference type="Proteomes" id="UP001161247">
    <property type="component" value="Chromosome 1"/>
</dbReference>
<evidence type="ECO:0000259" key="6">
    <source>
        <dbReference type="PROSITE" id="PS50404"/>
    </source>
</evidence>
<evidence type="ECO:0000256" key="1">
    <source>
        <dbReference type="ARBA" id="ARBA00012452"/>
    </source>
</evidence>
<dbReference type="CDD" id="cd03185">
    <property type="entry name" value="GST_C_Tau"/>
    <property type="match status" value="1"/>
</dbReference>
<dbReference type="SFLD" id="SFLDS00019">
    <property type="entry name" value="Glutathione_Transferase_(cytos"/>
    <property type="match status" value="1"/>
</dbReference>
<proteinExistence type="inferred from homology"/>
<accession>A0AAV1BWW3</accession>
<evidence type="ECO:0000259" key="7">
    <source>
        <dbReference type="PROSITE" id="PS50405"/>
    </source>
</evidence>
<dbReference type="FunFam" id="3.40.30.10:FF:000044">
    <property type="entry name" value="Glutathione S-transferase GSTU6"/>
    <property type="match status" value="1"/>
</dbReference>
<dbReference type="InterPro" id="IPR045073">
    <property type="entry name" value="Omega/Tau-like"/>
</dbReference>
<gene>
    <name evidence="8" type="ORF">OLC1_LOCUS551</name>
</gene>
<feature type="domain" description="GST C-terminal" evidence="7">
    <location>
        <begin position="95"/>
        <end position="233"/>
    </location>
</feature>
<keyword evidence="9" id="KW-1185">Reference proteome</keyword>
<dbReference type="InterPro" id="IPR045074">
    <property type="entry name" value="GST_C_Tau"/>
</dbReference>
<evidence type="ECO:0000256" key="5">
    <source>
        <dbReference type="ARBA" id="ARBA00047960"/>
    </source>
</evidence>
<dbReference type="InterPro" id="IPR036249">
    <property type="entry name" value="Thioredoxin-like_sf"/>
</dbReference>
<evidence type="ECO:0000256" key="2">
    <source>
        <dbReference type="ARBA" id="ARBA00022575"/>
    </source>
</evidence>
<dbReference type="PROSITE" id="PS50404">
    <property type="entry name" value="GST_NTER"/>
    <property type="match status" value="1"/>
</dbReference>
<comment type="similarity">
    <text evidence="4">Belongs to the GST superfamily. Tau family.</text>
</comment>
<dbReference type="InterPro" id="IPR004046">
    <property type="entry name" value="GST_C"/>
</dbReference>
<evidence type="ECO:0000256" key="4">
    <source>
        <dbReference type="ARBA" id="ARBA00025743"/>
    </source>
</evidence>